<dbReference type="Proteomes" id="UP001363151">
    <property type="component" value="Unassembled WGS sequence"/>
</dbReference>
<evidence type="ECO:0000313" key="3">
    <source>
        <dbReference type="EMBL" id="KAK7230968.1"/>
    </source>
</evidence>
<organism evidence="3 4">
    <name type="scientific">Aureococcus anophagefferens</name>
    <name type="common">Harmful bloom alga</name>
    <dbReference type="NCBI Taxonomy" id="44056"/>
    <lineage>
        <taxon>Eukaryota</taxon>
        <taxon>Sar</taxon>
        <taxon>Stramenopiles</taxon>
        <taxon>Ochrophyta</taxon>
        <taxon>Pelagophyceae</taxon>
        <taxon>Pelagomonadales</taxon>
        <taxon>Pelagomonadaceae</taxon>
        <taxon>Aureococcus</taxon>
    </lineage>
</organism>
<name>A0ABR1FHN1_AURAN</name>
<dbReference type="EMBL" id="JBBJCI010000421">
    <property type="protein sequence ID" value="KAK7230968.1"/>
    <property type="molecule type" value="Genomic_DNA"/>
</dbReference>
<evidence type="ECO:0000256" key="2">
    <source>
        <dbReference type="SAM" id="SignalP"/>
    </source>
</evidence>
<proteinExistence type="predicted"/>
<feature type="region of interest" description="Disordered" evidence="1">
    <location>
        <begin position="50"/>
        <end position="98"/>
    </location>
</feature>
<feature type="signal peptide" evidence="2">
    <location>
        <begin position="1"/>
        <end position="22"/>
    </location>
</feature>
<comment type="caution">
    <text evidence="3">The sequence shown here is derived from an EMBL/GenBank/DDBJ whole genome shotgun (WGS) entry which is preliminary data.</text>
</comment>
<gene>
    <name evidence="3" type="ORF">SO694_00077122</name>
</gene>
<reference evidence="3 4" key="1">
    <citation type="submission" date="2024-03" db="EMBL/GenBank/DDBJ databases">
        <title>Aureococcus anophagefferens CCMP1851 and Kratosvirus quantuckense: Draft genome of a second virus-susceptible host strain in the model system.</title>
        <authorList>
            <person name="Chase E."/>
            <person name="Truchon A.R."/>
            <person name="Schepens W."/>
            <person name="Wilhelm S.W."/>
        </authorList>
    </citation>
    <scope>NUCLEOTIDE SEQUENCE [LARGE SCALE GENOMIC DNA]</scope>
    <source>
        <strain evidence="3 4">CCMP1851</strain>
    </source>
</reference>
<accession>A0ABR1FHN1</accession>
<evidence type="ECO:0000256" key="1">
    <source>
        <dbReference type="SAM" id="MobiDB-lite"/>
    </source>
</evidence>
<keyword evidence="2" id="KW-0732">Signal</keyword>
<feature type="chain" id="PRO_5045830147" evidence="2">
    <location>
        <begin position="23"/>
        <end position="178"/>
    </location>
</feature>
<sequence>MPAMRLLLLAPLLCGGVRVVERRRLLGTAAAAWPAAAGAAPAWLADVPTESASEALAPPRPREAPRAPAASSRESDRVVARKGRAAAEPGRRGPSTATLRLSVRVARADGTFSVRDDDPDPPVFGDLDLGLYGDAGAGSGRPRTPVRGGRAIGDGRAREPVFPGKILRRVEVTRVQLL</sequence>
<evidence type="ECO:0000313" key="4">
    <source>
        <dbReference type="Proteomes" id="UP001363151"/>
    </source>
</evidence>
<keyword evidence="4" id="KW-1185">Reference proteome</keyword>
<protein>
    <submittedName>
        <fullName evidence="3">Uncharacterized protein</fullName>
    </submittedName>
</protein>